<feature type="transmembrane region" description="Helical" evidence="7">
    <location>
        <begin position="253"/>
        <end position="277"/>
    </location>
</feature>
<feature type="transmembrane region" description="Helical" evidence="7">
    <location>
        <begin position="69"/>
        <end position="88"/>
    </location>
</feature>
<feature type="transmembrane region" description="Helical" evidence="7">
    <location>
        <begin position="336"/>
        <end position="356"/>
    </location>
</feature>
<evidence type="ECO:0000256" key="6">
    <source>
        <dbReference type="SAM" id="MobiDB-lite"/>
    </source>
</evidence>
<accession>A0A1C5J937</accession>
<dbReference type="OrthoDB" id="9814461at2"/>
<evidence type="ECO:0000313" key="9">
    <source>
        <dbReference type="Proteomes" id="UP000198221"/>
    </source>
</evidence>
<protein>
    <submittedName>
        <fullName evidence="8">Amino acid/amide ABC transporter membrane protein 2, HAAT family (TC 3.A.1.4.-)</fullName>
    </submittedName>
</protein>
<keyword evidence="2" id="KW-1003">Cell membrane</keyword>
<dbReference type="GO" id="GO:0005886">
    <property type="term" value="C:plasma membrane"/>
    <property type="evidence" value="ECO:0007669"/>
    <property type="project" value="UniProtKB-SubCell"/>
</dbReference>
<dbReference type="InterPro" id="IPR001851">
    <property type="entry name" value="ABC_transp_permease"/>
</dbReference>
<evidence type="ECO:0000256" key="7">
    <source>
        <dbReference type="SAM" id="Phobius"/>
    </source>
</evidence>
<sequence length="380" mass="39189">MTATQPPEVSTAAPRPAAPSPLRRLLPGPPGAAGARGSTLLRHLVLAVLAGTAVVLLTNQLPPYQNLQVARVCAFLCVTAGYTVLVGLNGQLSLGHGALMATGAYTVALVQQGLDERGVQGRWILPLSLLLAVVVTAVAGLVIGLAAARLRGPYLAGVTLAVATLVPAIATIFTDVFNGDQGLRFPMETPPAFLGAYFQPERWLAWVALLAALLTMLLMANLVRSRLGRSLRAVRDDEVAARLAGIHVARNQVLAFVVSAACAGLGGGVYAVLTATVAPGKFSLDLSLFLLMAIVIGGLGSLAGAVWGAVLLVALQDLPSLITETFTLPSGLAQRLEGNLALAVFGLILIVVMLAAPGGLQGAARTLTARLRAGRRTPRP</sequence>
<dbReference type="Pfam" id="PF02653">
    <property type="entry name" value="BPD_transp_2"/>
    <property type="match status" value="1"/>
</dbReference>
<organism evidence="8 9">
    <name type="scientific">Micromonospora inositola</name>
    <dbReference type="NCBI Taxonomy" id="47865"/>
    <lineage>
        <taxon>Bacteria</taxon>
        <taxon>Bacillati</taxon>
        <taxon>Actinomycetota</taxon>
        <taxon>Actinomycetes</taxon>
        <taxon>Micromonosporales</taxon>
        <taxon>Micromonosporaceae</taxon>
        <taxon>Micromonospora</taxon>
    </lineage>
</organism>
<evidence type="ECO:0000256" key="2">
    <source>
        <dbReference type="ARBA" id="ARBA00022475"/>
    </source>
</evidence>
<dbReference type="PANTHER" id="PTHR30482:SF10">
    <property type="entry name" value="HIGH-AFFINITY BRANCHED-CHAIN AMINO ACID TRANSPORT PROTEIN BRAE"/>
    <property type="match status" value="1"/>
</dbReference>
<feature type="transmembrane region" description="Helical" evidence="7">
    <location>
        <begin position="40"/>
        <end position="57"/>
    </location>
</feature>
<dbReference type="GO" id="GO:0015658">
    <property type="term" value="F:branched-chain amino acid transmembrane transporter activity"/>
    <property type="evidence" value="ECO:0007669"/>
    <property type="project" value="InterPro"/>
</dbReference>
<comment type="subcellular location">
    <subcellularLocation>
        <location evidence="1">Cell membrane</location>
        <topology evidence="1">Multi-pass membrane protein</topology>
    </subcellularLocation>
</comment>
<dbReference type="PANTHER" id="PTHR30482">
    <property type="entry name" value="HIGH-AFFINITY BRANCHED-CHAIN AMINO ACID TRANSPORT SYSTEM PERMEASE"/>
    <property type="match status" value="1"/>
</dbReference>
<evidence type="ECO:0000256" key="5">
    <source>
        <dbReference type="ARBA" id="ARBA00023136"/>
    </source>
</evidence>
<dbReference type="CDD" id="cd06581">
    <property type="entry name" value="TM_PBP1_LivM_like"/>
    <property type="match status" value="1"/>
</dbReference>
<feature type="transmembrane region" description="Helical" evidence="7">
    <location>
        <begin position="123"/>
        <end position="147"/>
    </location>
</feature>
<keyword evidence="9" id="KW-1185">Reference proteome</keyword>
<dbReference type="Proteomes" id="UP000198221">
    <property type="component" value="Chromosome I"/>
</dbReference>
<dbReference type="EMBL" id="LT607754">
    <property type="protein sequence ID" value="SCG67080.1"/>
    <property type="molecule type" value="Genomic_DNA"/>
</dbReference>
<dbReference type="InterPro" id="IPR043428">
    <property type="entry name" value="LivM-like"/>
</dbReference>
<feature type="transmembrane region" description="Helical" evidence="7">
    <location>
        <begin position="203"/>
        <end position="223"/>
    </location>
</feature>
<dbReference type="AlphaFoldDB" id="A0A1C5J937"/>
<evidence type="ECO:0000256" key="4">
    <source>
        <dbReference type="ARBA" id="ARBA00022989"/>
    </source>
</evidence>
<reference evidence="9" key="1">
    <citation type="submission" date="2016-06" db="EMBL/GenBank/DDBJ databases">
        <authorList>
            <person name="Varghese N."/>
            <person name="Submissions Spin"/>
        </authorList>
    </citation>
    <scope>NUCLEOTIDE SEQUENCE [LARGE SCALE GENOMIC DNA]</scope>
    <source>
        <strain evidence="9">DSM 43819</strain>
    </source>
</reference>
<feature type="transmembrane region" description="Helical" evidence="7">
    <location>
        <begin position="289"/>
        <end position="315"/>
    </location>
</feature>
<evidence type="ECO:0000313" key="8">
    <source>
        <dbReference type="EMBL" id="SCG67080.1"/>
    </source>
</evidence>
<proteinExistence type="predicted"/>
<evidence type="ECO:0000256" key="1">
    <source>
        <dbReference type="ARBA" id="ARBA00004651"/>
    </source>
</evidence>
<feature type="compositionally biased region" description="Low complexity" evidence="6">
    <location>
        <begin position="12"/>
        <end position="31"/>
    </location>
</feature>
<evidence type="ECO:0000256" key="3">
    <source>
        <dbReference type="ARBA" id="ARBA00022692"/>
    </source>
</evidence>
<dbReference type="RefSeq" id="WP_089013845.1">
    <property type="nucleotide sequence ID" value="NZ_LT607754.1"/>
</dbReference>
<gene>
    <name evidence="8" type="ORF">GA0070613_4247</name>
</gene>
<name>A0A1C5J937_9ACTN</name>
<keyword evidence="4 7" id="KW-1133">Transmembrane helix</keyword>
<keyword evidence="5 7" id="KW-0472">Membrane</keyword>
<feature type="transmembrane region" description="Helical" evidence="7">
    <location>
        <begin position="154"/>
        <end position="173"/>
    </location>
</feature>
<feature type="region of interest" description="Disordered" evidence="6">
    <location>
        <begin position="1"/>
        <end position="31"/>
    </location>
</feature>
<keyword evidence="3 7" id="KW-0812">Transmembrane</keyword>